<organism evidence="1 2">
    <name type="scientific">Drechslerella dactyloides</name>
    <name type="common">Nematode-trapping fungus</name>
    <name type="synonym">Arthrobotrys dactyloides</name>
    <dbReference type="NCBI Taxonomy" id="74499"/>
    <lineage>
        <taxon>Eukaryota</taxon>
        <taxon>Fungi</taxon>
        <taxon>Dikarya</taxon>
        <taxon>Ascomycota</taxon>
        <taxon>Pezizomycotina</taxon>
        <taxon>Orbiliomycetes</taxon>
        <taxon>Orbiliales</taxon>
        <taxon>Orbiliaceae</taxon>
        <taxon>Drechslerella</taxon>
    </lineage>
</organism>
<dbReference type="EMBL" id="JAQGDS010000012">
    <property type="protein sequence ID" value="KAJ6256525.1"/>
    <property type="molecule type" value="Genomic_DNA"/>
</dbReference>
<reference evidence="1" key="1">
    <citation type="submission" date="2023-01" db="EMBL/GenBank/DDBJ databases">
        <title>The chitinases involved in constricting ring structure development in the nematode-trapping fungus Drechslerella dactyloides.</title>
        <authorList>
            <person name="Wang R."/>
            <person name="Zhang L."/>
            <person name="Tang P."/>
            <person name="Li S."/>
            <person name="Liang L."/>
        </authorList>
    </citation>
    <scope>NUCLEOTIDE SEQUENCE</scope>
    <source>
        <strain evidence="1">YMF1.00031</strain>
    </source>
</reference>
<gene>
    <name evidence="1" type="ORF">Dda_8387</name>
</gene>
<dbReference type="Proteomes" id="UP001221413">
    <property type="component" value="Unassembled WGS sequence"/>
</dbReference>
<keyword evidence="2" id="KW-1185">Reference proteome</keyword>
<protein>
    <submittedName>
        <fullName evidence="1">Uncharacterized protein</fullName>
    </submittedName>
</protein>
<sequence length="147" mass="15826">MSGRLGNVFSERAKAQGEPGGAIDVTMTVEYEKDGAAGDAGGLVTAKATIPELNVGFEITMTGKFTQDHSITAKGRFAHWEGAEFVGDSVVAWLNMDSFISHKGENQIFFSTIVDHEFKTMAVFTGGEAPEPSWEIMGSCKWTKLDG</sequence>
<evidence type="ECO:0000313" key="2">
    <source>
        <dbReference type="Proteomes" id="UP001221413"/>
    </source>
</evidence>
<comment type="caution">
    <text evidence="1">The sequence shown here is derived from an EMBL/GenBank/DDBJ whole genome shotgun (WGS) entry which is preliminary data.</text>
</comment>
<accession>A0AAD6NFM9</accession>
<dbReference type="AlphaFoldDB" id="A0AAD6NFM9"/>
<proteinExistence type="predicted"/>
<name>A0AAD6NFM9_DREDA</name>
<evidence type="ECO:0000313" key="1">
    <source>
        <dbReference type="EMBL" id="KAJ6256525.1"/>
    </source>
</evidence>